<feature type="signal peptide" evidence="1">
    <location>
        <begin position="1"/>
        <end position="19"/>
    </location>
</feature>
<keyword evidence="3" id="KW-1185">Reference proteome</keyword>
<reference evidence="2 3" key="1">
    <citation type="submission" date="2017-04" db="EMBL/GenBank/DDBJ databases">
        <authorList>
            <person name="Afonso C.L."/>
            <person name="Miller P.J."/>
            <person name="Scott M.A."/>
            <person name="Spackman E."/>
            <person name="Goraichik I."/>
            <person name="Dimitrov K.M."/>
            <person name="Suarez D.L."/>
            <person name="Swayne D.E."/>
        </authorList>
    </citation>
    <scope>NUCLEOTIDE SEQUENCE [LARGE SCALE GENOMIC DNA]</scope>
    <source>
        <strain evidence="2 3">CGMCC 1.12708</strain>
    </source>
</reference>
<dbReference type="AlphaFoldDB" id="A0A1W1Z6Y0"/>
<name>A0A1W1Z6Y0_9FLAO</name>
<dbReference type="EMBL" id="FWXS01000002">
    <property type="protein sequence ID" value="SMC44134.1"/>
    <property type="molecule type" value="Genomic_DNA"/>
</dbReference>
<evidence type="ECO:0000313" key="3">
    <source>
        <dbReference type="Proteomes" id="UP000192393"/>
    </source>
</evidence>
<accession>A0A1W1Z6Y0</accession>
<protein>
    <submittedName>
        <fullName evidence="2">Uncharacterized protein</fullName>
    </submittedName>
</protein>
<dbReference type="InterPro" id="IPR045607">
    <property type="entry name" value="DUF6452"/>
</dbReference>
<feature type="chain" id="PRO_5012845539" evidence="1">
    <location>
        <begin position="20"/>
        <end position="160"/>
    </location>
</feature>
<dbReference type="STRING" id="1434700.SAMN06296427_102246"/>
<organism evidence="2 3">
    <name type="scientific">Moheibacter sediminis</name>
    <dbReference type="NCBI Taxonomy" id="1434700"/>
    <lineage>
        <taxon>Bacteria</taxon>
        <taxon>Pseudomonadati</taxon>
        <taxon>Bacteroidota</taxon>
        <taxon>Flavobacteriia</taxon>
        <taxon>Flavobacteriales</taxon>
        <taxon>Weeksellaceae</taxon>
        <taxon>Moheibacter</taxon>
    </lineage>
</organism>
<dbReference type="Pfam" id="PF20050">
    <property type="entry name" value="DUF6452"/>
    <property type="match status" value="1"/>
</dbReference>
<keyword evidence="1" id="KW-0732">Signal</keyword>
<evidence type="ECO:0000313" key="2">
    <source>
        <dbReference type="EMBL" id="SMC44134.1"/>
    </source>
</evidence>
<dbReference type="PROSITE" id="PS51257">
    <property type="entry name" value="PROKAR_LIPOPROTEIN"/>
    <property type="match status" value="1"/>
</dbReference>
<gene>
    <name evidence="2" type="ORF">SAMN06296427_102246</name>
</gene>
<sequence length="160" mass="18042">MKKRILVLGIIFTAVFAVSCEEDDVCVGEGTPNLTVVFRTLQTQENLTDTLFVERVTSEGELIDTLYKWLITDSIKLPLGGLDESVNYFRIKLRPTGQSDILTVNYTPTTSFVSKACGFRLTYDDLDYESTENAIRNLTPSESNVLENEAATNLYIYYNN</sequence>
<proteinExistence type="predicted"/>
<dbReference type="Proteomes" id="UP000192393">
    <property type="component" value="Unassembled WGS sequence"/>
</dbReference>
<evidence type="ECO:0000256" key="1">
    <source>
        <dbReference type="SAM" id="SignalP"/>
    </source>
</evidence>